<comment type="cofactor">
    <cofactor evidence="1">
        <name>Mg(2+)</name>
        <dbReference type="ChEBI" id="CHEBI:18420"/>
    </cofactor>
</comment>
<evidence type="ECO:0000313" key="8">
    <source>
        <dbReference type="EMBL" id="KKO09606.1"/>
    </source>
</evidence>
<evidence type="ECO:0000256" key="2">
    <source>
        <dbReference type="ARBA" id="ARBA00008346"/>
    </source>
</evidence>
<keyword evidence="5" id="KW-0456">Lyase</keyword>
<dbReference type="EC" id="4.1.1.31" evidence="3"/>
<proteinExistence type="inferred from homology"/>
<evidence type="ECO:0000256" key="4">
    <source>
        <dbReference type="ARBA" id="ARBA00022842"/>
    </source>
</evidence>
<name>A0A0F9VX30_9ZZZZ</name>
<dbReference type="GO" id="GO:0006099">
    <property type="term" value="P:tricarboxylic acid cycle"/>
    <property type="evidence" value="ECO:0007669"/>
    <property type="project" value="InterPro"/>
</dbReference>
<dbReference type="Pfam" id="PF00311">
    <property type="entry name" value="PEPcase"/>
    <property type="match status" value="1"/>
</dbReference>
<organism evidence="8">
    <name type="scientific">marine sediment metagenome</name>
    <dbReference type="NCBI Taxonomy" id="412755"/>
    <lineage>
        <taxon>unclassified sequences</taxon>
        <taxon>metagenomes</taxon>
        <taxon>ecological metagenomes</taxon>
    </lineage>
</organism>
<evidence type="ECO:0000256" key="7">
    <source>
        <dbReference type="ARBA" id="ARBA00048995"/>
    </source>
</evidence>
<gene>
    <name evidence="8" type="ORF">LCGC14_0030990</name>
</gene>
<dbReference type="PROSITE" id="PS00393">
    <property type="entry name" value="PEPCASE_2"/>
    <property type="match status" value="1"/>
</dbReference>
<dbReference type="PANTHER" id="PTHR30523:SF6">
    <property type="entry name" value="PHOSPHOENOLPYRUVATE CARBOXYLASE"/>
    <property type="match status" value="1"/>
</dbReference>
<dbReference type="EMBL" id="LAZR01000006">
    <property type="protein sequence ID" value="KKO09606.1"/>
    <property type="molecule type" value="Genomic_DNA"/>
</dbReference>
<keyword evidence="4" id="KW-0460">Magnesium</keyword>
<evidence type="ECO:0000256" key="1">
    <source>
        <dbReference type="ARBA" id="ARBA00001946"/>
    </source>
</evidence>
<dbReference type="GO" id="GO:0005829">
    <property type="term" value="C:cytosol"/>
    <property type="evidence" value="ECO:0007669"/>
    <property type="project" value="TreeGrafter"/>
</dbReference>
<comment type="caution">
    <text evidence="8">The sequence shown here is derived from an EMBL/GenBank/DDBJ whole genome shotgun (WGS) entry which is preliminary data.</text>
</comment>
<sequence length="881" mass="98482">MAMTEIDARLREDVHDLGELLGDTIKSHLGAEFLERIERIRLGAKHSRRTDQDAHEALLTALHDLPDNQLLPVCRAFNQFLNLANIAEQYHRIRRRREDETSGFEERCLGEIFQRLRQSGMTGESITQHVAALDIELVLTAHPTEVARRTLIQKYDAIAAALARRDHDDLSTSEKEEIRHDLARLISEAWHTDEIRRSRPTPVDEAKWGFAVIENSLWEAIPQFLRRLDRELQAGTGGSLDERAAPIRVASWMGGDRDGNPNVTALVTREVLLLGRWMAADLYLRDIEKLSTQLSMQTASAELYEEVGQVDEPYRALMKTLRSRLQATRAWAQASLTAQTPEPDNMLHTLDDLRGPLECCYRSLVEQGMELIASGPLLDTLRRVNAFGLGLVRLDIRQDAARHSEVLDELTDYLGLGRYSEWDEQRCCDFLLEELRSRRPLLPPDWQPSADVAEVLATCRVIASQPAELMGSYVISMASTASDVLAVKLLLKVVGVTWPMRVAPLFETLDDLDNAAPAVQRLLSLEGYRDLAGDEQEVMIGYSDSAKDAGALAAGWAQYRAQEALVEVCQRMGVRLRLFHGRGGTVGRGGAPAHMAILSQPPGSVNGQFRVTEQGEMIRFKFGLPGIAIQSLQLYTSAILEATLLPPPAPEPAWRDLMQRLADRSVEIYRGVVRDEPTFVEYFRQATPEQELARLPLGSRPAKRRAQGGIETLRAIPWIFAWTQTRLMLPAWLGAGQALTEAIAQGKQDQLREMMARWPFFLARVEMLEMVLSKADGGIAQLYEQRLAQPELWPLGKKLRDALQQSIDVVLDLRQSGQLLAHNSALAESVAIRNPYTDPLHLLQAELLARTRAQGQSVGEDLERALLVTVAGIAAGMRNTG</sequence>
<dbReference type="Gene3D" id="1.20.1440.90">
    <property type="entry name" value="Phosphoenolpyruvate/pyruvate domain"/>
    <property type="match status" value="1"/>
</dbReference>
<evidence type="ECO:0000256" key="6">
    <source>
        <dbReference type="ARBA" id="ARBA00023300"/>
    </source>
</evidence>
<comment type="similarity">
    <text evidence="2">Belongs to the PEPCase type 1 family.</text>
</comment>
<dbReference type="InterPro" id="IPR018129">
    <property type="entry name" value="PEP_COase_Lys_AS"/>
</dbReference>
<dbReference type="HAMAP" id="MF_00595">
    <property type="entry name" value="PEPcase_type1"/>
    <property type="match status" value="1"/>
</dbReference>
<reference evidence="8" key="1">
    <citation type="journal article" date="2015" name="Nature">
        <title>Complex archaea that bridge the gap between prokaryotes and eukaryotes.</title>
        <authorList>
            <person name="Spang A."/>
            <person name="Saw J.H."/>
            <person name="Jorgensen S.L."/>
            <person name="Zaremba-Niedzwiedzka K."/>
            <person name="Martijn J."/>
            <person name="Lind A.E."/>
            <person name="van Eijk R."/>
            <person name="Schleper C."/>
            <person name="Guy L."/>
            <person name="Ettema T.J."/>
        </authorList>
    </citation>
    <scope>NUCLEOTIDE SEQUENCE</scope>
</reference>
<dbReference type="GO" id="GO:0015977">
    <property type="term" value="P:carbon fixation"/>
    <property type="evidence" value="ECO:0007669"/>
    <property type="project" value="UniProtKB-KW"/>
</dbReference>
<accession>A0A0F9VX30</accession>
<dbReference type="SUPFAM" id="SSF51621">
    <property type="entry name" value="Phosphoenolpyruvate/pyruvate domain"/>
    <property type="match status" value="1"/>
</dbReference>
<dbReference type="PRINTS" id="PR00150">
    <property type="entry name" value="PEPCARBXLASE"/>
</dbReference>
<dbReference type="InterPro" id="IPR021135">
    <property type="entry name" value="PEP_COase"/>
</dbReference>
<keyword evidence="6" id="KW-0120">Carbon dioxide fixation</keyword>
<dbReference type="InterPro" id="IPR015813">
    <property type="entry name" value="Pyrv/PenolPyrv_kinase-like_dom"/>
</dbReference>
<comment type="catalytic activity">
    <reaction evidence="7">
        <text>oxaloacetate + phosphate = phosphoenolpyruvate + hydrogencarbonate</text>
        <dbReference type="Rhea" id="RHEA:28370"/>
        <dbReference type="ChEBI" id="CHEBI:16452"/>
        <dbReference type="ChEBI" id="CHEBI:17544"/>
        <dbReference type="ChEBI" id="CHEBI:43474"/>
        <dbReference type="ChEBI" id="CHEBI:58702"/>
        <dbReference type="EC" id="4.1.1.31"/>
    </reaction>
</comment>
<dbReference type="NCBIfam" id="NF000584">
    <property type="entry name" value="PRK00009.1"/>
    <property type="match status" value="1"/>
</dbReference>
<dbReference type="InterPro" id="IPR022805">
    <property type="entry name" value="PEP_COase_bac/pln-type"/>
</dbReference>
<dbReference type="PANTHER" id="PTHR30523">
    <property type="entry name" value="PHOSPHOENOLPYRUVATE CARBOXYLASE"/>
    <property type="match status" value="1"/>
</dbReference>
<dbReference type="AlphaFoldDB" id="A0A0F9VX30"/>
<dbReference type="PROSITE" id="PS00781">
    <property type="entry name" value="PEPCASE_1"/>
    <property type="match status" value="1"/>
</dbReference>
<dbReference type="GO" id="GO:0008964">
    <property type="term" value="F:phosphoenolpyruvate carboxylase activity"/>
    <property type="evidence" value="ECO:0007669"/>
    <property type="project" value="UniProtKB-EC"/>
</dbReference>
<dbReference type="InterPro" id="IPR033129">
    <property type="entry name" value="PEPCASE_His_AS"/>
</dbReference>
<evidence type="ECO:0000256" key="3">
    <source>
        <dbReference type="ARBA" id="ARBA00012305"/>
    </source>
</evidence>
<evidence type="ECO:0000256" key="5">
    <source>
        <dbReference type="ARBA" id="ARBA00023239"/>
    </source>
</evidence>
<protein>
    <recommendedName>
        <fullName evidence="3">phosphoenolpyruvate carboxylase</fullName>
        <ecNumber evidence="3">4.1.1.31</ecNumber>
    </recommendedName>
</protein>